<accession>A0ACC2VE14</accession>
<name>A0ACC2VE14_9TREE</name>
<protein>
    <submittedName>
        <fullName evidence="1">Uncharacterized protein</fullName>
    </submittedName>
</protein>
<keyword evidence="2" id="KW-1185">Reference proteome</keyword>
<sequence>MANTSDYRPHTLLDADGFPVSYTIDGNAPRKRASRPPFLNLTSPSSSSTRDGTTARNGIGKGLPSDLVQSKMDAQQQQQQQPLTDQRWTERRVVTDSRAFIDSMGEGSSRSRTVSYQQPLQHRPLPAPPMQTPRSSEPDRRGLPSSASSGMLARSERQQSPNRFSLAISSSSSGDTYGLPKSSSSTYTPRTPARRPADSSEPRTSPTTPGMPDPRRLDRAGLIGVGELSTPRYLPSETGRMISQQDESSARRMQDRGRGVSSSASHDSSLVLSRAGAGEKGKRDRQVSGPRMRDVRRDEGPRDAVDTSRRGVPRLPSFGDLGTFEVPTPTAASPSSPGSGAQTAQHAQRTTPNTHLPSTPSAHSILRQFGSTRDFSHLPPSPSSASIGKIMEKSGSMSSLAFVASEGGKKERKTPTTTTTGAGSPRKSGREERKASMDEETREVIRRLDGLGSSGSLKVRRGEGDESRRKFSGGAPVGPRSTTDDQQPVDTAERMTMYQKSSSSAAESGSSYTPGTPALPPYSALESPKVVSSGSFSGTSQTGSRDDALSSDGSGKALIVEDVPPVPPLPRSFQAVPRSTTMNDLSKTAAYYMPVRDEGSSNTLAVPPSRISNSTSSPALGTEVFSDSEMTDILKSPALSVTSADSLAAATQTAGRPRMMSKKWSFSSALNLVSSGANKHKSDALSPGLASGTSFGTSLDGPLSPPAGYASSVLSGSEADSLAPPPLSHHSSGTSESVNTTRGPVVSSSATIVDQNGYIVPLAKGSSSTARRGTTTSLPFFRRSSSTSIQAPPLVTRHTGTSKISSEQSIRQDKSAASLSGSQPRKTVLGIGIPAMLGGSKRNSFTQDTLHPEQYLEDGTGVKGKHERKGSFGWGGRKRGKTPSIAPDASDSKTHASKPDDMSHPYSNSRPPAKRSSFVRELGKDDKYSSMSSQRSALGHVSSHSNLPHSRSAILPTVAGSPSRGSPHQNQRYANGSITSATPTRIPRISHKTAQSTATQKNGTTTPSGARPQGLERKASAGFYADLIITADQLRTPVTTKSRPHDSPQDLPRTEESDQVIVKTQKATRHVSGSSTAKRVLPEPPANAESSVHLGLWTPERHMTSNAAPSGVPLQQEKGDILKGSKSFASHLSTATASGRVSTISAHSSASSRPPSSHASGSRSGSPGIDGDEKVGDEEMAGFFKRQRARQAKGEKMSAELEASLNFPDPADPVEAMTPHAFIKKHFDSLSLYERREILDYSTIWFSGSKSSKRAANPDASQNNYGYDDDRGDYLVNFGDHLAYRYEILGLLGKGSFGQVLQCRDHRTGECVAIKIIRNKKRFHHQALVEVRILENLVQWDPEDKHNLIKIIEKFSFRSHLCIVTELLSLNLYELVKANNFVGFSTSLIRRFTVQMLSALQVMKNNRIIHCDLKPENILLRHPAKSGIKVIDFGSSCLEDERVYTYIQSRFYRSPEIILGVKYNMAIDMWSLGCILAEMHTGFPIFPGENEQEQLACIMEVLGYPDRQLVERGERKRVFFDSHGQPRPVTNSKGKRRRPGSKNLSAILKCDDALFVDFIAKCLIWDPERRLKPFNAMHHPWIVAGKKLKMANQSPLSSSATQSTPRTTRSSREAYAITDSTPTKKKRSDSLSNGRYAVQPSPAVPPSSLSSNLSSNRAAPQGMLKARISKPSPLTPKASSATYQRSADLAPLSSTSSSRMRERQPLDAPSIKVRQLTGKTYRPAV</sequence>
<dbReference type="EMBL" id="JASBWS010000105">
    <property type="protein sequence ID" value="KAJ9097340.1"/>
    <property type="molecule type" value="Genomic_DNA"/>
</dbReference>
<reference evidence="1" key="1">
    <citation type="submission" date="2023-04" db="EMBL/GenBank/DDBJ databases">
        <title>Draft Genome sequencing of Naganishia species isolated from polar environments using Oxford Nanopore Technology.</title>
        <authorList>
            <person name="Leo P."/>
            <person name="Venkateswaran K."/>
        </authorList>
    </citation>
    <scope>NUCLEOTIDE SEQUENCE</scope>
    <source>
        <strain evidence="1">MNA-CCFEE 5262</strain>
    </source>
</reference>
<evidence type="ECO:0000313" key="2">
    <source>
        <dbReference type="Proteomes" id="UP001230649"/>
    </source>
</evidence>
<proteinExistence type="predicted"/>
<comment type="caution">
    <text evidence="1">The sequence shown here is derived from an EMBL/GenBank/DDBJ whole genome shotgun (WGS) entry which is preliminary data.</text>
</comment>
<organism evidence="1 2">
    <name type="scientific">Naganishia adeliensis</name>
    <dbReference type="NCBI Taxonomy" id="92952"/>
    <lineage>
        <taxon>Eukaryota</taxon>
        <taxon>Fungi</taxon>
        <taxon>Dikarya</taxon>
        <taxon>Basidiomycota</taxon>
        <taxon>Agaricomycotina</taxon>
        <taxon>Tremellomycetes</taxon>
        <taxon>Filobasidiales</taxon>
        <taxon>Filobasidiaceae</taxon>
        <taxon>Naganishia</taxon>
    </lineage>
</organism>
<gene>
    <name evidence="1" type="ORF">QFC20_006253</name>
</gene>
<evidence type="ECO:0000313" key="1">
    <source>
        <dbReference type="EMBL" id="KAJ9097340.1"/>
    </source>
</evidence>
<dbReference type="Proteomes" id="UP001230649">
    <property type="component" value="Unassembled WGS sequence"/>
</dbReference>